<evidence type="ECO:0000313" key="3">
    <source>
        <dbReference type="Proteomes" id="UP000266188"/>
    </source>
</evidence>
<keyword evidence="3" id="KW-1185">Reference proteome</keyword>
<dbReference type="Gene3D" id="3.40.50.1820">
    <property type="entry name" value="alpha/beta hydrolase"/>
    <property type="match status" value="1"/>
</dbReference>
<gene>
    <name evidence="2" type="ORF">PHISCL_03439</name>
</gene>
<feature type="region of interest" description="Disordered" evidence="1">
    <location>
        <begin position="122"/>
        <end position="146"/>
    </location>
</feature>
<proteinExistence type="predicted"/>
<dbReference type="AlphaFoldDB" id="A0A3A2ZLY2"/>
<dbReference type="Proteomes" id="UP000266188">
    <property type="component" value="Unassembled WGS sequence"/>
</dbReference>
<dbReference type="InterPro" id="IPR029058">
    <property type="entry name" value="AB_hydrolase_fold"/>
</dbReference>
<feature type="compositionally biased region" description="Polar residues" evidence="1">
    <location>
        <begin position="133"/>
        <end position="146"/>
    </location>
</feature>
<accession>A0A3A2ZLY2</accession>
<comment type="caution">
    <text evidence="2">The sequence shown here is derived from an EMBL/GenBank/DDBJ whole genome shotgun (WGS) entry which is preliminary data.</text>
</comment>
<feature type="compositionally biased region" description="Basic and acidic residues" evidence="1">
    <location>
        <begin position="122"/>
        <end position="132"/>
    </location>
</feature>
<protein>
    <submittedName>
        <fullName evidence="2">Uncharacterized protein</fullName>
    </submittedName>
</protein>
<dbReference type="OrthoDB" id="10260961at2759"/>
<dbReference type="PANTHER" id="PTHR42103">
    <property type="entry name" value="ALPHA/BETA-HYDROLASES SUPERFAMILY PROTEIN"/>
    <property type="match status" value="1"/>
</dbReference>
<name>A0A3A2ZLY2_9EURO</name>
<sequence>MHLRSPTFAFEIPSVHDGVRLGCRLYLPKKILQSGSVSGWTKRGAIVSHPYAPLGGCYDDPVVNFVGAELLRAGYVVGTFNFRGADGSEGRTSWTAKPELADYASFYGFMLLYLHALKTETTREQEPEKDGLESSQEFNPGRSENPSTGVHIILGGYSYGSLIASHLPAIDTVVDLFKGASIDTAPFKIRRIAEKLASCMGERQHLQTEAATANLSSSMKEDQMEIVSKSTVSYLLMSPLLPPLSQLLTIFTKLSLDVQVEVSAQGKHIPCPKPATQLRKHRTLVIYGTEDGFTSAKKLRKWSDELLHAPQSQFQYQQVEGAGHFWRENGVEEQARHALREWLNGMT</sequence>
<reference evidence="3" key="1">
    <citation type="submission" date="2017-02" db="EMBL/GenBank/DDBJ databases">
        <authorList>
            <person name="Tafer H."/>
            <person name="Lopandic K."/>
        </authorList>
    </citation>
    <scope>NUCLEOTIDE SEQUENCE [LARGE SCALE GENOMIC DNA]</scope>
    <source>
        <strain evidence="3">CBS 366.77</strain>
    </source>
</reference>
<dbReference type="SUPFAM" id="SSF53474">
    <property type="entry name" value="alpha/beta-Hydrolases"/>
    <property type="match status" value="1"/>
</dbReference>
<dbReference type="EMBL" id="MVGC01000089">
    <property type="protein sequence ID" value="RJE24229.1"/>
    <property type="molecule type" value="Genomic_DNA"/>
</dbReference>
<dbReference type="STRING" id="2070753.A0A3A2ZLY2"/>
<organism evidence="2 3">
    <name type="scientific">Aspergillus sclerotialis</name>
    <dbReference type="NCBI Taxonomy" id="2070753"/>
    <lineage>
        <taxon>Eukaryota</taxon>
        <taxon>Fungi</taxon>
        <taxon>Dikarya</taxon>
        <taxon>Ascomycota</taxon>
        <taxon>Pezizomycotina</taxon>
        <taxon>Eurotiomycetes</taxon>
        <taxon>Eurotiomycetidae</taxon>
        <taxon>Eurotiales</taxon>
        <taxon>Aspergillaceae</taxon>
        <taxon>Aspergillus</taxon>
        <taxon>Aspergillus subgen. Polypaecilum</taxon>
    </lineage>
</organism>
<evidence type="ECO:0000256" key="1">
    <source>
        <dbReference type="SAM" id="MobiDB-lite"/>
    </source>
</evidence>
<evidence type="ECO:0000313" key="2">
    <source>
        <dbReference type="EMBL" id="RJE24229.1"/>
    </source>
</evidence>
<dbReference type="PANTHER" id="PTHR42103:SF2">
    <property type="entry name" value="AB HYDROLASE-1 DOMAIN-CONTAINING PROTEIN"/>
    <property type="match status" value="1"/>
</dbReference>